<accession>A0ABU6SWI7</accession>
<proteinExistence type="predicted"/>
<sequence>MGTKGCAWLLKWSSGTAFARLSLESRYGLGLVKALRVDSGASESILNWIEAKSFFQTSHGIDSSPSESTLMRATSISTTSKLHESTLKGSRVDSKLYRDGLSFETLQGVDFEWPESTPAFKMSFKEA</sequence>
<organism evidence="1 2">
    <name type="scientific">Stylosanthes scabra</name>
    <dbReference type="NCBI Taxonomy" id="79078"/>
    <lineage>
        <taxon>Eukaryota</taxon>
        <taxon>Viridiplantae</taxon>
        <taxon>Streptophyta</taxon>
        <taxon>Embryophyta</taxon>
        <taxon>Tracheophyta</taxon>
        <taxon>Spermatophyta</taxon>
        <taxon>Magnoliopsida</taxon>
        <taxon>eudicotyledons</taxon>
        <taxon>Gunneridae</taxon>
        <taxon>Pentapetalae</taxon>
        <taxon>rosids</taxon>
        <taxon>fabids</taxon>
        <taxon>Fabales</taxon>
        <taxon>Fabaceae</taxon>
        <taxon>Papilionoideae</taxon>
        <taxon>50 kb inversion clade</taxon>
        <taxon>dalbergioids sensu lato</taxon>
        <taxon>Dalbergieae</taxon>
        <taxon>Pterocarpus clade</taxon>
        <taxon>Stylosanthes</taxon>
    </lineage>
</organism>
<gene>
    <name evidence="1" type="ORF">PIB30_097064</name>
</gene>
<keyword evidence="2" id="KW-1185">Reference proteome</keyword>
<evidence type="ECO:0000313" key="2">
    <source>
        <dbReference type="Proteomes" id="UP001341840"/>
    </source>
</evidence>
<evidence type="ECO:0000313" key="1">
    <source>
        <dbReference type="EMBL" id="MED6140811.1"/>
    </source>
</evidence>
<comment type="caution">
    <text evidence="1">The sequence shown here is derived from an EMBL/GenBank/DDBJ whole genome shotgun (WGS) entry which is preliminary data.</text>
</comment>
<dbReference type="EMBL" id="JASCZI010062770">
    <property type="protein sequence ID" value="MED6140811.1"/>
    <property type="molecule type" value="Genomic_DNA"/>
</dbReference>
<name>A0ABU6SWI7_9FABA</name>
<dbReference type="Proteomes" id="UP001341840">
    <property type="component" value="Unassembled WGS sequence"/>
</dbReference>
<protein>
    <submittedName>
        <fullName evidence="1">Uncharacterized protein</fullName>
    </submittedName>
</protein>
<reference evidence="1 2" key="1">
    <citation type="journal article" date="2023" name="Plants (Basel)">
        <title>Bridging the Gap: Combining Genomics and Transcriptomics Approaches to Understand Stylosanthes scabra, an Orphan Legume from the Brazilian Caatinga.</title>
        <authorList>
            <person name="Ferreira-Neto J.R.C."/>
            <person name="da Silva M.D."/>
            <person name="Binneck E."/>
            <person name="de Melo N.F."/>
            <person name="da Silva R.H."/>
            <person name="de Melo A.L.T.M."/>
            <person name="Pandolfi V."/>
            <person name="Bustamante F.O."/>
            <person name="Brasileiro-Vidal A.C."/>
            <person name="Benko-Iseppon A.M."/>
        </authorList>
    </citation>
    <scope>NUCLEOTIDE SEQUENCE [LARGE SCALE GENOMIC DNA]</scope>
    <source>
        <tissue evidence="1">Leaves</tissue>
    </source>
</reference>